<comment type="catalytic activity">
    <reaction evidence="1">
        <text>Endohydrolysis of (1-&gt;4)-beta-D-glucosidic linkages in cellulose, lichenin and cereal beta-D-glucans.</text>
        <dbReference type="EC" id="3.2.1.4"/>
    </reaction>
</comment>
<keyword evidence="7 9" id="KW-0326">Glycosidase</keyword>
<comment type="caution">
    <text evidence="11">The sequence shown here is derived from an EMBL/GenBank/DDBJ whole genome shotgun (WGS) entry which is preliminary data.</text>
</comment>
<protein>
    <recommendedName>
        <fullName evidence="9">Glucanase</fullName>
        <ecNumber evidence="9">3.2.1.-</ecNumber>
    </recommendedName>
</protein>
<dbReference type="PRINTS" id="PR00734">
    <property type="entry name" value="GLHYDRLASE7"/>
</dbReference>
<keyword evidence="10" id="KW-0732">Signal</keyword>
<dbReference type="InterPro" id="IPR001722">
    <property type="entry name" value="Glyco_hydro_7"/>
</dbReference>
<dbReference type="InterPro" id="IPR013320">
    <property type="entry name" value="ConA-like_dom_sf"/>
</dbReference>
<evidence type="ECO:0000256" key="8">
    <source>
        <dbReference type="ARBA" id="ARBA00023326"/>
    </source>
</evidence>
<reference evidence="11" key="2">
    <citation type="submission" date="2023-06" db="EMBL/GenBank/DDBJ databases">
        <authorList>
            <consortium name="Lawrence Berkeley National Laboratory"/>
            <person name="Haridas S."/>
            <person name="Hensen N."/>
            <person name="Bonometti L."/>
            <person name="Westerberg I."/>
            <person name="Brannstrom I.O."/>
            <person name="Guillou S."/>
            <person name="Cros-Aarteil S."/>
            <person name="Calhoun S."/>
            <person name="Kuo A."/>
            <person name="Mondo S."/>
            <person name="Pangilinan J."/>
            <person name="Riley R."/>
            <person name="Labutti K."/>
            <person name="Andreopoulos B."/>
            <person name="Lipzen A."/>
            <person name="Chen C."/>
            <person name="Yanf M."/>
            <person name="Daum C."/>
            <person name="Ng V."/>
            <person name="Clum A."/>
            <person name="Steindorff A."/>
            <person name="Ohm R."/>
            <person name="Martin F."/>
            <person name="Silar P."/>
            <person name="Natvig D."/>
            <person name="Lalanne C."/>
            <person name="Gautier V."/>
            <person name="Ament-Velasquez S.L."/>
            <person name="Kruys A."/>
            <person name="Hutchinson M.I."/>
            <person name="Powell A.J."/>
            <person name="Barry K."/>
            <person name="Miller A.N."/>
            <person name="Grigoriev I.V."/>
            <person name="Debuchy R."/>
            <person name="Gladieux P."/>
            <person name="Thoren M.H."/>
            <person name="Johannesson H."/>
        </authorList>
    </citation>
    <scope>NUCLEOTIDE SEQUENCE</scope>
    <source>
        <strain evidence="11">CBS 314.62</strain>
    </source>
</reference>
<keyword evidence="3 9" id="KW-0378">Hydrolase</keyword>
<evidence type="ECO:0000256" key="10">
    <source>
        <dbReference type="SAM" id="SignalP"/>
    </source>
</evidence>
<accession>A0AAE0X9S7</accession>
<evidence type="ECO:0000313" key="12">
    <source>
        <dbReference type="Proteomes" id="UP001270362"/>
    </source>
</evidence>
<keyword evidence="4 9" id="KW-0136">Cellulose degradation</keyword>
<dbReference type="EC" id="3.2.1.-" evidence="9"/>
<evidence type="ECO:0000256" key="1">
    <source>
        <dbReference type="ARBA" id="ARBA00000966"/>
    </source>
</evidence>
<dbReference type="InterPro" id="IPR037019">
    <property type="entry name" value="Glyco_hydro_7_sf"/>
</dbReference>
<evidence type="ECO:0000256" key="9">
    <source>
        <dbReference type="RuleBase" id="RU361164"/>
    </source>
</evidence>
<dbReference type="SUPFAM" id="SSF49899">
    <property type="entry name" value="Concanavalin A-like lectins/glucanases"/>
    <property type="match status" value="1"/>
</dbReference>
<reference evidence="11" key="1">
    <citation type="journal article" date="2023" name="Mol. Phylogenet. Evol.">
        <title>Genome-scale phylogeny and comparative genomics of the fungal order Sordariales.</title>
        <authorList>
            <person name="Hensen N."/>
            <person name="Bonometti L."/>
            <person name="Westerberg I."/>
            <person name="Brannstrom I.O."/>
            <person name="Guillou S."/>
            <person name="Cros-Aarteil S."/>
            <person name="Calhoun S."/>
            <person name="Haridas S."/>
            <person name="Kuo A."/>
            <person name="Mondo S."/>
            <person name="Pangilinan J."/>
            <person name="Riley R."/>
            <person name="LaButti K."/>
            <person name="Andreopoulos B."/>
            <person name="Lipzen A."/>
            <person name="Chen C."/>
            <person name="Yan M."/>
            <person name="Daum C."/>
            <person name="Ng V."/>
            <person name="Clum A."/>
            <person name="Steindorff A."/>
            <person name="Ohm R.A."/>
            <person name="Martin F."/>
            <person name="Silar P."/>
            <person name="Natvig D.O."/>
            <person name="Lalanne C."/>
            <person name="Gautier V."/>
            <person name="Ament-Velasquez S.L."/>
            <person name="Kruys A."/>
            <person name="Hutchinson M.I."/>
            <person name="Powell A.J."/>
            <person name="Barry K."/>
            <person name="Miller A.N."/>
            <person name="Grigoriev I.V."/>
            <person name="Debuchy R."/>
            <person name="Gladieux P."/>
            <person name="Hiltunen Thoren M."/>
            <person name="Johannesson H."/>
        </authorList>
    </citation>
    <scope>NUCLEOTIDE SEQUENCE</scope>
    <source>
        <strain evidence="11">CBS 314.62</strain>
    </source>
</reference>
<dbReference type="EMBL" id="JAULSO010000002">
    <property type="protein sequence ID" value="KAK3688686.1"/>
    <property type="molecule type" value="Genomic_DNA"/>
</dbReference>
<organism evidence="11 12">
    <name type="scientific">Podospora appendiculata</name>
    <dbReference type="NCBI Taxonomy" id="314037"/>
    <lineage>
        <taxon>Eukaryota</taxon>
        <taxon>Fungi</taxon>
        <taxon>Dikarya</taxon>
        <taxon>Ascomycota</taxon>
        <taxon>Pezizomycotina</taxon>
        <taxon>Sordariomycetes</taxon>
        <taxon>Sordariomycetidae</taxon>
        <taxon>Sordariales</taxon>
        <taxon>Podosporaceae</taxon>
        <taxon>Podospora</taxon>
    </lineage>
</organism>
<keyword evidence="8 9" id="KW-0624">Polysaccharide degradation</keyword>
<proteinExistence type="inferred from homology"/>
<dbReference type="PANTHER" id="PTHR33753">
    <property type="entry name" value="1,4-BETA-D-GLUCAN CELLOBIOHYDROLASE B"/>
    <property type="match status" value="1"/>
</dbReference>
<dbReference type="CDD" id="cd07999">
    <property type="entry name" value="GH7_CBH_EG"/>
    <property type="match status" value="1"/>
</dbReference>
<evidence type="ECO:0000256" key="6">
    <source>
        <dbReference type="ARBA" id="ARBA00023277"/>
    </source>
</evidence>
<dbReference type="AlphaFoldDB" id="A0AAE0X9S7"/>
<evidence type="ECO:0000256" key="3">
    <source>
        <dbReference type="ARBA" id="ARBA00022801"/>
    </source>
</evidence>
<keyword evidence="6" id="KW-0119">Carbohydrate metabolism</keyword>
<dbReference type="GO" id="GO:0008810">
    <property type="term" value="F:cellulase activity"/>
    <property type="evidence" value="ECO:0007669"/>
    <property type="project" value="UniProtKB-EC"/>
</dbReference>
<evidence type="ECO:0000256" key="2">
    <source>
        <dbReference type="ARBA" id="ARBA00006044"/>
    </source>
</evidence>
<evidence type="ECO:0000256" key="5">
    <source>
        <dbReference type="ARBA" id="ARBA00023180"/>
    </source>
</evidence>
<keyword evidence="5" id="KW-0325">Glycoprotein</keyword>
<sequence length="453" mass="47764">MALRTSLLSAVLVASAVAQQPGKLTPEVHPLLPSWECTVAGGCVQKNTSVVLDSDYRWTHTADGSNCKAESLNATICPDAKTCATNCALEGASYPTSGITTNGSELTLHLFVNTTSGATLASPRVYLLANDTTYDMFSLLDKEFTFDVDISKLPCGTNGALYFSEMSATGGQSDLNPAGAAYGTGYCDAQCPSPSFINGEANMAKYGACCNEMDIWEANSRATAYTPHPCNTTGLYKCRGALCGKPDKYGSVCDRDGCDFNPYRVGQTPFYQPNTNATGVDTSRRFTVVTQFLTTANTTGGGGGDLREIRRLYVQDGKLIENAQVQVPGIDRGNSLTDEFCRQEKKVFGAVNGFAAQGGMKTMGEALRRGMVLVFSVWDDAGSAMQWLDGTFPVGADPLKDLGTGRGPCGVDEGTPEQILAGAGALATQVTFSNVKSGEIGSTYKVKGKGSGV</sequence>
<dbReference type="PANTHER" id="PTHR33753:SF1">
    <property type="entry name" value="ENDO-BETA-1,4-GLUCANASE CELB"/>
    <property type="match status" value="1"/>
</dbReference>
<comment type="similarity">
    <text evidence="2 9">Belongs to the glycosyl hydrolase 7 (cellulase C) family.</text>
</comment>
<dbReference type="GO" id="GO:0030245">
    <property type="term" value="P:cellulose catabolic process"/>
    <property type="evidence" value="ECO:0007669"/>
    <property type="project" value="UniProtKB-KW"/>
</dbReference>
<keyword evidence="12" id="KW-1185">Reference proteome</keyword>
<dbReference type="Gene3D" id="2.70.100.10">
    <property type="entry name" value="Glycoside hydrolase, family 7, domain"/>
    <property type="match status" value="1"/>
</dbReference>
<feature type="signal peptide" evidence="10">
    <location>
        <begin position="1"/>
        <end position="18"/>
    </location>
</feature>
<evidence type="ECO:0000256" key="4">
    <source>
        <dbReference type="ARBA" id="ARBA00023001"/>
    </source>
</evidence>
<evidence type="ECO:0000313" key="11">
    <source>
        <dbReference type="EMBL" id="KAK3688686.1"/>
    </source>
</evidence>
<name>A0AAE0X9S7_9PEZI</name>
<feature type="chain" id="PRO_5042251778" description="Glucanase" evidence="10">
    <location>
        <begin position="19"/>
        <end position="453"/>
    </location>
</feature>
<dbReference type="Proteomes" id="UP001270362">
    <property type="component" value="Unassembled WGS sequence"/>
</dbReference>
<evidence type="ECO:0000256" key="7">
    <source>
        <dbReference type="ARBA" id="ARBA00023295"/>
    </source>
</evidence>
<gene>
    <name evidence="11" type="ORF">B0T22DRAFT_160796</name>
</gene>
<dbReference type="Pfam" id="PF00840">
    <property type="entry name" value="Glyco_hydro_7"/>
    <property type="match status" value="1"/>
</dbReference>